<protein>
    <submittedName>
        <fullName evidence="2">Colony stimulating factor receptor</fullName>
    </submittedName>
</protein>
<dbReference type="EMBL" id="M33209">
    <property type="protein sequence ID" value="AAA52119.1"/>
    <property type="status" value="JOINED"/>
    <property type="molecule type" value="Genomic_DNA"/>
</dbReference>
<dbReference type="ChiTaRS" id="CSF1R">
    <property type="organism name" value="human"/>
</dbReference>
<evidence type="ECO:0000313" key="2">
    <source>
        <dbReference type="EMBL" id="AAA52119.1"/>
    </source>
</evidence>
<reference evidence="2" key="1">
    <citation type="journal article" date="1988" name="Cell">
        <title>Tandem linkage of human CSF-1 receptor (c-fms) and PDGF receptor genes.</title>
        <authorList>
            <person name="Roberts W.M."/>
            <person name="Look A.T."/>
            <person name="Roussel M.F."/>
            <person name="Sherr C.J."/>
        </authorList>
    </citation>
    <scope>NUCLEOTIDE SEQUENCE</scope>
</reference>
<proteinExistence type="predicted"/>
<feature type="compositionally biased region" description="Acidic residues" evidence="1">
    <location>
        <begin position="53"/>
        <end position="75"/>
    </location>
</feature>
<name>Q14085_HUMAN</name>
<accession>Q14085</accession>
<dbReference type="AlphaFoldDB" id="Q14085"/>
<sequence>GTPYPELPMNEQFYNAIKRGYRMAQPAHASDEISTLNEVNTSSTISCDSPLEPQDEPEPEPQLELQVEPEPELEQLPDSGCPAPRAEAEDSFL</sequence>
<organism evidence="2">
    <name type="scientific">Homo sapiens</name>
    <name type="common">Human</name>
    <dbReference type="NCBI Taxonomy" id="9606"/>
    <lineage>
        <taxon>Eukaryota</taxon>
        <taxon>Metazoa</taxon>
        <taxon>Chordata</taxon>
        <taxon>Craniata</taxon>
        <taxon>Vertebrata</taxon>
        <taxon>Euteleostomi</taxon>
        <taxon>Mammalia</taxon>
        <taxon>Eutheria</taxon>
        <taxon>Euarchontoglires</taxon>
        <taxon>Primates</taxon>
        <taxon>Haplorrhini</taxon>
        <taxon>Catarrhini</taxon>
        <taxon>Hominidae</taxon>
        <taxon>Homo</taxon>
    </lineage>
</organism>
<keyword evidence="2" id="KW-0675">Receptor</keyword>
<feature type="compositionally biased region" description="Polar residues" evidence="1">
    <location>
        <begin position="34"/>
        <end position="47"/>
    </location>
</feature>
<feature type="region of interest" description="Disordered" evidence="1">
    <location>
        <begin position="34"/>
        <end position="93"/>
    </location>
</feature>
<feature type="non-terminal residue" evidence="2">
    <location>
        <position position="1"/>
    </location>
</feature>
<evidence type="ECO:0000256" key="1">
    <source>
        <dbReference type="SAM" id="MobiDB-lite"/>
    </source>
</evidence>
<dbReference type="EMBL" id="AH002663">
    <property type="protein sequence ID" value="AAA52119.1"/>
    <property type="molecule type" value="Genomic_DNA"/>
</dbReference>
<gene>
    <name evidence="2" type="primary">CSF1R</name>
</gene>
<dbReference type="PeptideAtlas" id="Q14085"/>
<dbReference type="OrthoDB" id="6077854at2759"/>